<keyword evidence="1" id="KW-0614">Plasmid</keyword>
<name>Q8GLV6_XANCG</name>
<evidence type="ECO:0000313" key="1">
    <source>
        <dbReference type="EMBL" id="AAN12266.1"/>
    </source>
</evidence>
<proteinExistence type="predicted"/>
<dbReference type="AlphaFoldDB" id="Q8GLV6"/>
<reference evidence="1" key="1">
    <citation type="submission" date="2002-06" db="EMBL/GenBank/DDBJ databases">
        <title>Sequencing of an endogenous plasmid (pAM22) from Xanthomonas campestris pv. glycines strain AM2.</title>
        <authorList>
            <person name="Gautam S."/>
            <person name="Misra H.S."/>
            <person name="Khairnar N.P."/>
            <person name="Mukhopadhyay R."/>
            <person name="Mahajan S.K."/>
            <person name="Sharma A."/>
        </authorList>
    </citation>
    <scope>NUCLEOTIDE SEQUENCE</scope>
    <source>
        <strain evidence="1">AM2</strain>
        <plasmid evidence="1">pAM22</plasmid>
    </source>
</reference>
<protein>
    <submittedName>
        <fullName evidence="1">Uncharacterized protein</fullName>
    </submittedName>
</protein>
<geneLocation type="plasmid" evidence="1">
    <name>pAM22</name>
</geneLocation>
<organism evidence="1">
    <name type="scientific">Xanthomonas campestris pv. glycines</name>
    <dbReference type="NCBI Taxonomy" id="473421"/>
    <lineage>
        <taxon>Bacteria</taxon>
        <taxon>Pseudomonadati</taxon>
        <taxon>Pseudomonadota</taxon>
        <taxon>Gammaproteobacteria</taxon>
        <taxon>Lysobacterales</taxon>
        <taxon>Lysobacteraceae</taxon>
        <taxon>Xanthomonas</taxon>
    </lineage>
</organism>
<dbReference type="EMBL" id="AY125331">
    <property type="protein sequence ID" value="AAN12266.1"/>
    <property type="molecule type" value="Genomic_DNA"/>
</dbReference>
<accession>Q8GLV6</accession>
<sequence length="182" mass="20309">MRGHQPPPASTSPAPGDALRGRVAVCRRSETPTSFRLPTAWRGCAGLVIPHICLRHRPTPPSEIPTFVHAMHKPTRYCALVLHLVRSAMPSKLTRVNLPLPPEVVDVLDHPLMVDRGLSDVRRDCPRLLRWPSRKQMRGITSPDIPSGGGSGKEYNKNVDASRSWEMFSARLHQPPITLSWK</sequence>